<sequence length="112" mass="12589">MNRQTRSKLCSLKGGHPPAVKAGKMRVSKKQVNEESGHIEKNVKKTITEKNSSVTNIGRMQAMNILFGGELEKLSREFPLAPAQMADQKPRPALDKNLLPKKIYLLHQPRKC</sequence>
<keyword evidence="3" id="KW-1185">Reference proteome</keyword>
<evidence type="ECO:0000313" key="2">
    <source>
        <dbReference type="EMBL" id="KAJ1188729.1"/>
    </source>
</evidence>
<dbReference type="GO" id="GO:0097190">
    <property type="term" value="P:apoptotic signaling pathway"/>
    <property type="evidence" value="ECO:0007669"/>
    <property type="project" value="TreeGrafter"/>
</dbReference>
<gene>
    <name evidence="2" type="ORF">NDU88_005486</name>
</gene>
<feature type="region of interest" description="Disordered" evidence="1">
    <location>
        <begin position="1"/>
        <end position="37"/>
    </location>
</feature>
<dbReference type="AlphaFoldDB" id="A0AAV7UJR2"/>
<dbReference type="Proteomes" id="UP001066276">
    <property type="component" value="Chromosome 3_1"/>
</dbReference>
<accession>A0AAV7UJR2</accession>
<evidence type="ECO:0000313" key="3">
    <source>
        <dbReference type="Proteomes" id="UP001066276"/>
    </source>
</evidence>
<organism evidence="2 3">
    <name type="scientific">Pleurodeles waltl</name>
    <name type="common">Iberian ribbed newt</name>
    <dbReference type="NCBI Taxonomy" id="8319"/>
    <lineage>
        <taxon>Eukaryota</taxon>
        <taxon>Metazoa</taxon>
        <taxon>Chordata</taxon>
        <taxon>Craniata</taxon>
        <taxon>Vertebrata</taxon>
        <taxon>Euteleostomi</taxon>
        <taxon>Amphibia</taxon>
        <taxon>Batrachia</taxon>
        <taxon>Caudata</taxon>
        <taxon>Salamandroidea</taxon>
        <taxon>Salamandridae</taxon>
        <taxon>Pleurodelinae</taxon>
        <taxon>Pleurodeles</taxon>
    </lineage>
</organism>
<dbReference type="EMBL" id="JANPWB010000005">
    <property type="protein sequence ID" value="KAJ1188729.1"/>
    <property type="molecule type" value="Genomic_DNA"/>
</dbReference>
<proteinExistence type="predicted"/>
<dbReference type="GO" id="GO:0010507">
    <property type="term" value="P:negative regulation of autophagy"/>
    <property type="evidence" value="ECO:0007669"/>
    <property type="project" value="TreeGrafter"/>
</dbReference>
<dbReference type="PANTHER" id="PTHR13177:SF2">
    <property type="entry name" value="DEATH-ASSOCIATED PROTEIN-LIKE 1"/>
    <property type="match status" value="1"/>
</dbReference>
<evidence type="ECO:0008006" key="4">
    <source>
        <dbReference type="Google" id="ProtNLM"/>
    </source>
</evidence>
<dbReference type="PANTHER" id="PTHR13177">
    <property type="entry name" value="DEATH-ASSOCIATED PROTEIN 1"/>
    <property type="match status" value="1"/>
</dbReference>
<dbReference type="Pfam" id="PF15228">
    <property type="entry name" value="DAP"/>
    <property type="match status" value="1"/>
</dbReference>
<dbReference type="GO" id="GO:0034198">
    <property type="term" value="P:cellular response to amino acid starvation"/>
    <property type="evidence" value="ECO:0007669"/>
    <property type="project" value="TreeGrafter"/>
</dbReference>
<evidence type="ECO:0000256" key="1">
    <source>
        <dbReference type="SAM" id="MobiDB-lite"/>
    </source>
</evidence>
<comment type="caution">
    <text evidence="2">The sequence shown here is derived from an EMBL/GenBank/DDBJ whole genome shotgun (WGS) entry which is preliminary data.</text>
</comment>
<dbReference type="InterPro" id="IPR024130">
    <property type="entry name" value="DAP1/DAPL1"/>
</dbReference>
<protein>
    <recommendedName>
        <fullName evidence="4">Death-associated protein-like 1</fullName>
    </recommendedName>
</protein>
<reference evidence="2" key="1">
    <citation type="journal article" date="2022" name="bioRxiv">
        <title>Sequencing and chromosome-scale assembly of the giantPleurodeles waltlgenome.</title>
        <authorList>
            <person name="Brown T."/>
            <person name="Elewa A."/>
            <person name="Iarovenko S."/>
            <person name="Subramanian E."/>
            <person name="Araus A.J."/>
            <person name="Petzold A."/>
            <person name="Susuki M."/>
            <person name="Suzuki K.-i.T."/>
            <person name="Hayashi T."/>
            <person name="Toyoda A."/>
            <person name="Oliveira C."/>
            <person name="Osipova E."/>
            <person name="Leigh N.D."/>
            <person name="Simon A."/>
            <person name="Yun M.H."/>
        </authorList>
    </citation>
    <scope>NUCLEOTIDE SEQUENCE</scope>
    <source>
        <strain evidence="2">20211129_DDA</strain>
        <tissue evidence="2">Liver</tissue>
    </source>
</reference>
<dbReference type="GO" id="GO:0070513">
    <property type="term" value="F:death domain binding"/>
    <property type="evidence" value="ECO:0007669"/>
    <property type="project" value="TreeGrafter"/>
</dbReference>
<name>A0AAV7UJR2_PLEWA</name>